<feature type="chain" id="PRO_5006063744" description="Thymidylate synthase" evidence="1">
    <location>
        <begin position="20"/>
        <end position="311"/>
    </location>
</feature>
<feature type="signal peptide" evidence="1">
    <location>
        <begin position="1"/>
        <end position="19"/>
    </location>
</feature>
<accession>A0A0P1GT37</accession>
<keyword evidence="3" id="KW-1185">Reference proteome</keyword>
<name>A0A0P1GT37_9RHOB</name>
<reference evidence="2 3" key="1">
    <citation type="submission" date="2015-09" db="EMBL/GenBank/DDBJ databases">
        <authorList>
            <consortium name="Swine Surveillance"/>
        </authorList>
    </citation>
    <scope>NUCLEOTIDE SEQUENCE [LARGE SCALE GENOMIC DNA]</scope>
    <source>
        <strain evidence="2 3">CECT 8383</strain>
    </source>
</reference>
<organism evidence="2 3">
    <name type="scientific">Thalassovita mediterranea</name>
    <dbReference type="NCBI Taxonomy" id="340021"/>
    <lineage>
        <taxon>Bacteria</taxon>
        <taxon>Pseudomonadati</taxon>
        <taxon>Pseudomonadota</taxon>
        <taxon>Alphaproteobacteria</taxon>
        <taxon>Rhodobacterales</taxon>
        <taxon>Roseobacteraceae</taxon>
        <taxon>Thalassovita</taxon>
    </lineage>
</organism>
<evidence type="ECO:0000313" key="2">
    <source>
        <dbReference type="EMBL" id="CUH85956.1"/>
    </source>
</evidence>
<dbReference type="OrthoDB" id="7851370at2"/>
<proteinExistence type="predicted"/>
<dbReference type="RefSeq" id="WP_058320001.1">
    <property type="nucleotide sequence ID" value="NZ_CYSF01000018.1"/>
</dbReference>
<protein>
    <recommendedName>
        <fullName evidence="4">Thymidylate synthase</fullName>
    </recommendedName>
</protein>
<sequence>MIRYSTLLMLPLALAACSADPSGDVPGTPSVTNPAAEEVAGSLRSVSYDADAGQLVLAINGIHGNQENVTYTRRADLDATVPGYQVFMQQGTAADRHYTALFAESNDNRLIAGVVADGGNNGRYYGGSYYGRQGAEIYSPYTDSSGGEAQYYGTYAAVTNLDGNGDDLLDASGIPATLTAPGQADRITGIILLNADFANGAVDAEISNRQLVDDVRGINGDLALQDIVLTEAQITAEGTFTGIAAYETRPDAQIGSFGGIFGGNGATSVAGTVYLQEFDGPNGTIPGEEEYGVFVLTRCGAPGAAAACSGL</sequence>
<keyword evidence="1" id="KW-0732">Signal</keyword>
<dbReference type="EMBL" id="CYSF01000018">
    <property type="protein sequence ID" value="CUH85956.1"/>
    <property type="molecule type" value="Genomic_DNA"/>
</dbReference>
<evidence type="ECO:0008006" key="4">
    <source>
        <dbReference type="Google" id="ProtNLM"/>
    </source>
</evidence>
<dbReference type="AlphaFoldDB" id="A0A0P1GT37"/>
<evidence type="ECO:0000256" key="1">
    <source>
        <dbReference type="SAM" id="SignalP"/>
    </source>
</evidence>
<dbReference type="PROSITE" id="PS51257">
    <property type="entry name" value="PROKAR_LIPOPROTEIN"/>
    <property type="match status" value="1"/>
</dbReference>
<dbReference type="Gene3D" id="2.40.160.90">
    <property type="match status" value="1"/>
</dbReference>
<evidence type="ECO:0000313" key="3">
    <source>
        <dbReference type="Proteomes" id="UP000051681"/>
    </source>
</evidence>
<gene>
    <name evidence="2" type="ORF">TM5383_03199</name>
</gene>
<dbReference type="Proteomes" id="UP000051681">
    <property type="component" value="Unassembled WGS sequence"/>
</dbReference>
<dbReference type="STRING" id="340021.TM5383_03199"/>